<protein>
    <submittedName>
        <fullName evidence="12">DNA mismatch repair protein msh-2</fullName>
    </submittedName>
</protein>
<keyword evidence="5" id="KW-0067">ATP-binding</keyword>
<evidence type="ECO:0000256" key="8">
    <source>
        <dbReference type="ARBA" id="ARBA00023242"/>
    </source>
</evidence>
<dbReference type="InterPro" id="IPR036678">
    <property type="entry name" value="MutS_con_dom_sf"/>
</dbReference>
<evidence type="ECO:0000259" key="10">
    <source>
        <dbReference type="Pfam" id="PF05188"/>
    </source>
</evidence>
<feature type="domain" description="DNA mismatch repair protein MutS-like N-terminal" evidence="9">
    <location>
        <begin position="14"/>
        <end position="122"/>
    </location>
</feature>
<evidence type="ECO:0000259" key="9">
    <source>
        <dbReference type="Pfam" id="PF01624"/>
    </source>
</evidence>
<dbReference type="PANTHER" id="PTHR11361">
    <property type="entry name" value="DNA MISMATCH REPAIR PROTEIN MUTS FAMILY MEMBER"/>
    <property type="match status" value="1"/>
</dbReference>
<accession>A0A428UFA9</accession>
<dbReference type="InterPro" id="IPR016151">
    <property type="entry name" value="DNA_mismatch_repair_MutS_N"/>
</dbReference>
<gene>
    <name evidence="12" type="ORF">CEP52_002188</name>
</gene>
<evidence type="ECO:0000313" key="12">
    <source>
        <dbReference type="EMBL" id="RSM12952.1"/>
    </source>
</evidence>
<dbReference type="InterPro" id="IPR045076">
    <property type="entry name" value="MutS"/>
</dbReference>
<keyword evidence="3" id="KW-0547">Nucleotide-binding</keyword>
<comment type="caution">
    <text evidence="12">The sequence shown here is derived from an EMBL/GenBank/DDBJ whole genome shotgun (WGS) entry which is preliminary data.</text>
</comment>
<dbReference type="GO" id="GO:0006312">
    <property type="term" value="P:mitotic recombination"/>
    <property type="evidence" value="ECO:0007669"/>
    <property type="project" value="TreeGrafter"/>
</dbReference>
<comment type="subcellular location">
    <subcellularLocation>
        <location evidence="1">Nucleus</location>
    </subcellularLocation>
</comment>
<dbReference type="GO" id="GO:0006298">
    <property type="term" value="P:mismatch repair"/>
    <property type="evidence" value="ECO:0007669"/>
    <property type="project" value="InterPro"/>
</dbReference>
<dbReference type="InterPro" id="IPR007695">
    <property type="entry name" value="DNA_mismatch_repair_MutS-lik_N"/>
</dbReference>
<dbReference type="FunFam" id="3.40.1170.10:FF:000003">
    <property type="entry name" value="DNA mismatch repair protein"/>
    <property type="match status" value="1"/>
</dbReference>
<dbReference type="Pfam" id="PF01624">
    <property type="entry name" value="MutS_I"/>
    <property type="match status" value="1"/>
</dbReference>
<dbReference type="GO" id="GO:0140664">
    <property type="term" value="F:ATP-dependent DNA damage sensor activity"/>
    <property type="evidence" value="ECO:0007669"/>
    <property type="project" value="InterPro"/>
</dbReference>
<dbReference type="GO" id="GO:0032301">
    <property type="term" value="C:MutSalpha complex"/>
    <property type="evidence" value="ECO:0007669"/>
    <property type="project" value="TreeGrafter"/>
</dbReference>
<keyword evidence="13" id="KW-1185">Reference proteome</keyword>
<feature type="domain" description="DNA mismatch repair protein MutS connector" evidence="10">
    <location>
        <begin position="136"/>
        <end position="279"/>
    </location>
</feature>
<evidence type="ECO:0000256" key="7">
    <source>
        <dbReference type="ARBA" id="ARBA00023204"/>
    </source>
</evidence>
<dbReference type="STRING" id="1325735.A0A428UFA9"/>
<evidence type="ECO:0000256" key="2">
    <source>
        <dbReference type="ARBA" id="ARBA00006271"/>
    </source>
</evidence>
<comment type="similarity">
    <text evidence="2">Belongs to the DNA mismatch repair MutS family.</text>
</comment>
<feature type="domain" description="DNA mismatch repair protein MutS core" evidence="11">
    <location>
        <begin position="297"/>
        <end position="383"/>
    </location>
</feature>
<dbReference type="SUPFAM" id="SSF48334">
    <property type="entry name" value="DNA repair protein MutS, domain III"/>
    <property type="match status" value="1"/>
</dbReference>
<dbReference type="EMBL" id="NKCK01000012">
    <property type="protein sequence ID" value="RSM12952.1"/>
    <property type="molecule type" value="Genomic_DNA"/>
</dbReference>
<name>A0A428UFA9_9HYPO</name>
<dbReference type="FunFam" id="3.30.420.110:FF:000002">
    <property type="entry name" value="DNA mismatch repair protein"/>
    <property type="match status" value="1"/>
</dbReference>
<proteinExistence type="inferred from homology"/>
<dbReference type="AlphaFoldDB" id="A0A428UFA9"/>
<evidence type="ECO:0000259" key="11">
    <source>
        <dbReference type="Pfam" id="PF05192"/>
    </source>
</evidence>
<dbReference type="Gene3D" id="3.30.420.110">
    <property type="entry name" value="MutS, connector domain"/>
    <property type="match status" value="1"/>
</dbReference>
<dbReference type="Gene3D" id="6.10.140.80">
    <property type="match status" value="1"/>
</dbReference>
<evidence type="ECO:0000256" key="6">
    <source>
        <dbReference type="ARBA" id="ARBA00023125"/>
    </source>
</evidence>
<evidence type="ECO:0000256" key="5">
    <source>
        <dbReference type="ARBA" id="ARBA00022840"/>
    </source>
</evidence>
<dbReference type="FunFam" id="1.10.1420.10:FF:000017">
    <property type="entry name" value="DNA mismatch repair protein Msh2"/>
    <property type="match status" value="1"/>
</dbReference>
<dbReference type="GO" id="GO:0005524">
    <property type="term" value="F:ATP binding"/>
    <property type="evidence" value="ECO:0007669"/>
    <property type="project" value="UniProtKB-KW"/>
</dbReference>
<keyword evidence="6" id="KW-0238">DNA-binding</keyword>
<sequence>MASRPELKLDDEGGFIRFFKSLPTDNDDTIRIFDRGDWYTSHGEDAMFIAKTVYKTTSVVRQLGRNDHTGLPSVTMTMTVFRQFLREALLKLGKRIEIWQSASGRMNWKCVKQASPGNLQDVEDDLGGQIESAPMILAVKISAKASEARNIGVCFADASVRELGVSEFLDNDLYSNFEALLIQLGVRECLVQVDKSEKEKDPELAKLKKIIDNCGVAIAERPAGDFGTRDIEQDLARLLKDERSATLLPQTDLKLAMGSAASLIKYLGVLQDPSNFGQYQLYQHDLAQFMKLDAAALKALNLMPGPRDGSKTMSVYGVLNHCKTPQEIEKRQQLVEAFYVDTELRQTLQEEHLRSIPDLYRLSKRFQRGKANLEDVVRAYQVVIRLPGFIGTFEGVMDEKLQGSSRRGLHNQAS</sequence>
<dbReference type="InterPro" id="IPR007696">
    <property type="entry name" value="DNA_mismatch_repair_MutS_core"/>
</dbReference>
<dbReference type="Gene3D" id="1.10.1420.10">
    <property type="match status" value="1"/>
</dbReference>
<dbReference type="Proteomes" id="UP000287144">
    <property type="component" value="Unassembled WGS sequence"/>
</dbReference>
<dbReference type="Gene3D" id="3.40.1170.10">
    <property type="entry name" value="DNA repair protein MutS, domain I"/>
    <property type="match status" value="1"/>
</dbReference>
<evidence type="ECO:0000313" key="13">
    <source>
        <dbReference type="Proteomes" id="UP000287144"/>
    </source>
</evidence>
<reference evidence="12 13" key="1">
    <citation type="submission" date="2017-06" db="EMBL/GenBank/DDBJ databases">
        <title>Comparative genomic analysis of Ambrosia Fusariam Clade fungi.</title>
        <authorList>
            <person name="Stajich J.E."/>
            <person name="Carrillo J."/>
            <person name="Kijimoto T."/>
            <person name="Eskalen A."/>
            <person name="O'Donnell K."/>
            <person name="Kasson M."/>
        </authorList>
    </citation>
    <scope>NUCLEOTIDE SEQUENCE [LARGE SCALE GENOMIC DNA]</scope>
    <source>
        <strain evidence="12 13">NRRL62579</strain>
    </source>
</reference>
<keyword evidence="4" id="KW-0227">DNA damage</keyword>
<evidence type="ECO:0000256" key="1">
    <source>
        <dbReference type="ARBA" id="ARBA00004123"/>
    </source>
</evidence>
<dbReference type="Pfam" id="PF05192">
    <property type="entry name" value="MutS_III"/>
    <property type="match status" value="1"/>
</dbReference>
<evidence type="ECO:0000256" key="3">
    <source>
        <dbReference type="ARBA" id="ARBA00022741"/>
    </source>
</evidence>
<dbReference type="PANTHER" id="PTHR11361:SF35">
    <property type="entry name" value="DNA MISMATCH REPAIR PROTEIN MSH2"/>
    <property type="match status" value="1"/>
</dbReference>
<dbReference type="Pfam" id="PF05188">
    <property type="entry name" value="MutS_II"/>
    <property type="match status" value="1"/>
</dbReference>
<dbReference type="GO" id="GO:0030983">
    <property type="term" value="F:mismatched DNA binding"/>
    <property type="evidence" value="ECO:0007669"/>
    <property type="project" value="InterPro"/>
</dbReference>
<dbReference type="InterPro" id="IPR036187">
    <property type="entry name" value="DNA_mismatch_repair_MutS_sf"/>
</dbReference>
<evidence type="ECO:0000256" key="4">
    <source>
        <dbReference type="ARBA" id="ARBA00022763"/>
    </source>
</evidence>
<keyword evidence="7" id="KW-0234">DNA repair</keyword>
<dbReference type="InterPro" id="IPR007860">
    <property type="entry name" value="DNA_mmatch_repair_MutS_con_dom"/>
</dbReference>
<keyword evidence="8" id="KW-0539">Nucleus</keyword>
<organism evidence="12 13">
    <name type="scientific">Fusarium oligoseptatum</name>
    <dbReference type="NCBI Taxonomy" id="2604345"/>
    <lineage>
        <taxon>Eukaryota</taxon>
        <taxon>Fungi</taxon>
        <taxon>Dikarya</taxon>
        <taxon>Ascomycota</taxon>
        <taxon>Pezizomycotina</taxon>
        <taxon>Sordariomycetes</taxon>
        <taxon>Hypocreomycetidae</taxon>
        <taxon>Hypocreales</taxon>
        <taxon>Nectriaceae</taxon>
        <taxon>Fusarium</taxon>
        <taxon>Fusarium solani species complex</taxon>
    </lineage>
</organism>